<dbReference type="STRING" id="1461693.ATO10_02145"/>
<organism evidence="2 3">
    <name type="scientific">Actibacterium atlanticum</name>
    <dbReference type="NCBI Taxonomy" id="1461693"/>
    <lineage>
        <taxon>Bacteria</taxon>
        <taxon>Pseudomonadati</taxon>
        <taxon>Pseudomonadota</taxon>
        <taxon>Alphaproteobacteria</taxon>
        <taxon>Rhodobacterales</taxon>
        <taxon>Roseobacteraceae</taxon>
        <taxon>Actibacterium</taxon>
    </lineage>
</organism>
<evidence type="ECO:0000313" key="2">
    <source>
        <dbReference type="EMBL" id="KCV83523.1"/>
    </source>
</evidence>
<dbReference type="AlphaFoldDB" id="A0A058ZPL5"/>
<feature type="region of interest" description="Disordered" evidence="1">
    <location>
        <begin position="131"/>
        <end position="153"/>
    </location>
</feature>
<dbReference type="Gene3D" id="2.150.10.10">
    <property type="entry name" value="Serralysin-like metalloprotease, C-terminal"/>
    <property type="match status" value="1"/>
</dbReference>
<dbReference type="InterPro" id="IPR011049">
    <property type="entry name" value="Serralysin-like_metalloprot_C"/>
</dbReference>
<dbReference type="SUPFAM" id="SSF51120">
    <property type="entry name" value="beta-Roll"/>
    <property type="match status" value="1"/>
</dbReference>
<reference evidence="2 3" key="1">
    <citation type="submission" date="2013-04" db="EMBL/GenBank/DDBJ databases">
        <title>Shimia sp. 22II-S11-Z10 Genome Sequencing.</title>
        <authorList>
            <person name="Lai Q."/>
            <person name="Li G."/>
            <person name="Shao Z."/>
        </authorList>
    </citation>
    <scope>NUCLEOTIDE SEQUENCE [LARGE SCALE GENOMIC DNA]</scope>
    <source>
        <strain evidence="3">22II-S11-Z10</strain>
    </source>
</reference>
<protein>
    <submittedName>
        <fullName evidence="2">Phytase</fullName>
    </submittedName>
</protein>
<dbReference type="RefSeq" id="WP_035247402.1">
    <property type="nucleotide sequence ID" value="NZ_AQQY01000001.1"/>
</dbReference>
<dbReference type="eggNOG" id="COG2931">
    <property type="taxonomic scope" value="Bacteria"/>
</dbReference>
<sequence>MFFLFTLLGLMSMAAPLDDDIDTGEDTDPIPDDDPVLDPDLGASVIENPDGSLHIELGEDETGDLVAIKFNQTGDGEDFTQHYDLGIYLAPEGTELPIDPTGQSLQGYESPEDFIEAYGLTEVVSFDLGSLTQPTQSDEDPEDTRVDPPVITSDDPMDIIRLNYAYGDGGEPWFWTETDETLSPFETPGVFYNGVESQTVSTDFTGSAGTDFVITEPDAPSGLSIDGGDGEDVLLVTSAHSSASGGADDDIIYTLGDQSQALGGEGDDDIYVGTNGHALGGDGDDKISYIGDTDGVGINDYYVDLPTGTQNLGTTMSGGEGNDSITAAGENVVAYGDAGEDRLFISDGAVGDGGGGNDEFHVAEFYDDIEETVVLTGGTGADDYTISVRNLDSSHDGMTAQIAQITDFDPDEDTISLSAGYNTSITGAQVVEDPDGAYSDLVIELKTDFQFGEPRATATVTVRLDGVTGYSAGQLLA</sequence>
<accession>A0A058ZPL5</accession>
<dbReference type="PRINTS" id="PR00313">
    <property type="entry name" value="CABNDNGRPT"/>
</dbReference>
<evidence type="ECO:0000313" key="3">
    <source>
        <dbReference type="Proteomes" id="UP000024836"/>
    </source>
</evidence>
<name>A0A058ZPL5_9RHOB</name>
<comment type="caution">
    <text evidence="2">The sequence shown here is derived from an EMBL/GenBank/DDBJ whole genome shotgun (WGS) entry which is preliminary data.</text>
</comment>
<dbReference type="EMBL" id="AQQY01000001">
    <property type="protein sequence ID" value="KCV83523.1"/>
    <property type="molecule type" value="Genomic_DNA"/>
</dbReference>
<proteinExistence type="predicted"/>
<gene>
    <name evidence="2" type="ORF">ATO10_02145</name>
</gene>
<dbReference type="OrthoDB" id="7724872at2"/>
<keyword evidence="3" id="KW-1185">Reference proteome</keyword>
<evidence type="ECO:0000256" key="1">
    <source>
        <dbReference type="SAM" id="MobiDB-lite"/>
    </source>
</evidence>
<dbReference type="Proteomes" id="UP000024836">
    <property type="component" value="Unassembled WGS sequence"/>
</dbReference>